<dbReference type="AlphaFoldDB" id="A0A0R1LNI5"/>
<keyword evidence="3" id="KW-1185">Reference proteome</keyword>
<organism evidence="2 3">
    <name type="scientific">Secundilactobacillus odoratitofui DSM 19909 = JCM 15043</name>
    <dbReference type="NCBI Taxonomy" id="1423776"/>
    <lineage>
        <taxon>Bacteria</taxon>
        <taxon>Bacillati</taxon>
        <taxon>Bacillota</taxon>
        <taxon>Bacilli</taxon>
        <taxon>Lactobacillales</taxon>
        <taxon>Lactobacillaceae</taxon>
        <taxon>Secundilactobacillus</taxon>
    </lineage>
</organism>
<dbReference type="STRING" id="1423776.FD04_GL001478"/>
<feature type="compositionally biased region" description="Polar residues" evidence="1">
    <location>
        <begin position="199"/>
        <end position="214"/>
    </location>
</feature>
<evidence type="ECO:0000313" key="2">
    <source>
        <dbReference type="EMBL" id="KRK97452.1"/>
    </source>
</evidence>
<feature type="compositionally biased region" description="Low complexity" evidence="1">
    <location>
        <begin position="155"/>
        <end position="198"/>
    </location>
</feature>
<comment type="caution">
    <text evidence="2">The sequence shown here is derived from an EMBL/GenBank/DDBJ whole genome shotgun (WGS) entry which is preliminary data.</text>
</comment>
<accession>A0A0R1LNI5</accession>
<gene>
    <name evidence="2" type="ORF">FD04_GL001478</name>
</gene>
<sequence>MEDEPMSRDEPYVKDAYINFPTGTLSFTQIQQIFSTMPFEIDLIDATDHFAWFSNNPKREHERHVDQLGQTLAQFHPAKVLPIVQGIIQSFRDGTRDVVSAPMVKNGHPVFTQYYAVRDTDGTYLGTMEFTGNVEQIIRFFENGAFDAMSSASQSGADATTSASTTATPTKAQAPSTQDATTGASETEAAPATPKAEPQSNDTSADATTGASEA</sequence>
<evidence type="ECO:0000313" key="3">
    <source>
        <dbReference type="Proteomes" id="UP000051160"/>
    </source>
</evidence>
<dbReference type="Proteomes" id="UP000051160">
    <property type="component" value="Unassembled WGS sequence"/>
</dbReference>
<dbReference type="PATRIC" id="fig|1423776.4.peg.1497"/>
<protein>
    <recommendedName>
        <fullName evidence="4">NADPH-dependent FMN reductase</fullName>
    </recommendedName>
</protein>
<reference evidence="2 3" key="1">
    <citation type="journal article" date="2015" name="Genome Announc.">
        <title>Expanding the biotechnology potential of lactobacilli through comparative genomics of 213 strains and associated genera.</title>
        <authorList>
            <person name="Sun Z."/>
            <person name="Harris H.M."/>
            <person name="McCann A."/>
            <person name="Guo C."/>
            <person name="Argimon S."/>
            <person name="Zhang W."/>
            <person name="Yang X."/>
            <person name="Jeffery I.B."/>
            <person name="Cooney J.C."/>
            <person name="Kagawa T.F."/>
            <person name="Liu W."/>
            <person name="Song Y."/>
            <person name="Salvetti E."/>
            <person name="Wrobel A."/>
            <person name="Rasinkangas P."/>
            <person name="Parkhill J."/>
            <person name="Rea M.C."/>
            <person name="O'Sullivan O."/>
            <person name="Ritari J."/>
            <person name="Douillard F.P."/>
            <person name="Paul Ross R."/>
            <person name="Yang R."/>
            <person name="Briner A.E."/>
            <person name="Felis G.E."/>
            <person name="de Vos W.M."/>
            <person name="Barrangou R."/>
            <person name="Klaenhammer T.R."/>
            <person name="Caufield P.W."/>
            <person name="Cui Y."/>
            <person name="Zhang H."/>
            <person name="O'Toole P.W."/>
        </authorList>
    </citation>
    <scope>NUCLEOTIDE SEQUENCE [LARGE SCALE GENOMIC DNA]</scope>
    <source>
        <strain evidence="2 3">DSM 19909</strain>
    </source>
</reference>
<dbReference type="Pfam" id="PF13596">
    <property type="entry name" value="PAS_10"/>
    <property type="match status" value="1"/>
</dbReference>
<evidence type="ECO:0000256" key="1">
    <source>
        <dbReference type="SAM" id="MobiDB-lite"/>
    </source>
</evidence>
<evidence type="ECO:0008006" key="4">
    <source>
        <dbReference type="Google" id="ProtNLM"/>
    </source>
</evidence>
<dbReference type="Gene3D" id="3.30.450.20">
    <property type="entry name" value="PAS domain"/>
    <property type="match status" value="1"/>
</dbReference>
<proteinExistence type="predicted"/>
<dbReference type="EMBL" id="AZEE01000029">
    <property type="protein sequence ID" value="KRK97452.1"/>
    <property type="molecule type" value="Genomic_DNA"/>
</dbReference>
<name>A0A0R1LNI5_9LACO</name>
<feature type="region of interest" description="Disordered" evidence="1">
    <location>
        <begin position="155"/>
        <end position="214"/>
    </location>
</feature>